<dbReference type="STRING" id="1236973.JCM9157_3687"/>
<accession>W4QWN6</accession>
<keyword evidence="3" id="KW-1185">Reference proteome</keyword>
<dbReference type="Proteomes" id="UP000018896">
    <property type="component" value="Unassembled WGS sequence"/>
</dbReference>
<dbReference type="OrthoDB" id="2451961at2"/>
<keyword evidence="1" id="KW-0812">Transmembrane</keyword>
<comment type="caution">
    <text evidence="2">The sequence shown here is derived from an EMBL/GenBank/DDBJ whole genome shotgun (WGS) entry which is preliminary data.</text>
</comment>
<dbReference type="AlphaFoldDB" id="W4QWN6"/>
<sequence>MFDFMFALVGSTMLLIVSIYYLREFLKEGKSFKGKLTLIFIIFFSSILFIYSIVDVTKIMLNQTEVKEGKCEIKKNIGYRGTQYISVYFYEGNSYFTFPIKKYPLIDEGDFYCTLEHYRDTDIEISLKVFNPNSEQELKIK</sequence>
<feature type="transmembrane region" description="Helical" evidence="1">
    <location>
        <begin position="34"/>
        <end position="54"/>
    </location>
</feature>
<proteinExistence type="predicted"/>
<keyword evidence="1" id="KW-0472">Membrane</keyword>
<gene>
    <name evidence="2" type="ORF">JCM9157_3687</name>
</gene>
<organism evidence="2 3">
    <name type="scientific">Halalkalibacter akibai (strain ATCC 43226 / DSM 21942 / CIP 109018 / JCM 9157 / 1139)</name>
    <name type="common">Bacillus akibai</name>
    <dbReference type="NCBI Taxonomy" id="1236973"/>
    <lineage>
        <taxon>Bacteria</taxon>
        <taxon>Bacillati</taxon>
        <taxon>Bacillota</taxon>
        <taxon>Bacilli</taxon>
        <taxon>Bacillales</taxon>
        <taxon>Bacillaceae</taxon>
        <taxon>Halalkalibacter</taxon>
    </lineage>
</organism>
<dbReference type="EMBL" id="BAUV01000036">
    <property type="protein sequence ID" value="GAE36496.1"/>
    <property type="molecule type" value="Genomic_DNA"/>
</dbReference>
<dbReference type="RefSeq" id="WP_035666529.1">
    <property type="nucleotide sequence ID" value="NZ_BAUV01000036.1"/>
</dbReference>
<keyword evidence="1" id="KW-1133">Transmembrane helix</keyword>
<reference evidence="2 3" key="1">
    <citation type="journal article" date="2014" name="Genome Announc.">
        <title>Draft Genome Sequences of Three Alkaliphilic Bacillus Strains, Bacillus wakoensis JCM 9140T, Bacillus akibai JCM 9157T, and Bacillus hemicellulosilyticus JCM 9152T.</title>
        <authorList>
            <person name="Yuki M."/>
            <person name="Oshima K."/>
            <person name="Suda W."/>
            <person name="Oshida Y."/>
            <person name="Kitamura K."/>
            <person name="Iida T."/>
            <person name="Hattori M."/>
            <person name="Ohkuma M."/>
        </authorList>
    </citation>
    <scope>NUCLEOTIDE SEQUENCE [LARGE SCALE GENOMIC DNA]</scope>
    <source>
        <strain evidence="2 3">JCM 9157</strain>
    </source>
</reference>
<feature type="transmembrane region" description="Helical" evidence="1">
    <location>
        <begin position="6"/>
        <end position="22"/>
    </location>
</feature>
<evidence type="ECO:0000313" key="3">
    <source>
        <dbReference type="Proteomes" id="UP000018896"/>
    </source>
</evidence>
<name>W4QWN6_HALA3</name>
<evidence type="ECO:0000256" key="1">
    <source>
        <dbReference type="SAM" id="Phobius"/>
    </source>
</evidence>
<protein>
    <submittedName>
        <fullName evidence="2">Uncharacterized protein</fullName>
    </submittedName>
</protein>
<evidence type="ECO:0000313" key="2">
    <source>
        <dbReference type="EMBL" id="GAE36496.1"/>
    </source>
</evidence>